<reference evidence="1 2" key="2">
    <citation type="submission" date="2017-09" db="EMBL/GenBank/DDBJ databases">
        <title>Bacillus patelloidae sp. nov., isolated from the intestinal tract of a marine limpet.</title>
        <authorList>
            <person name="Liu R."/>
            <person name="Dong C."/>
            <person name="Shao Z."/>
        </authorList>
    </citation>
    <scope>NUCLEOTIDE SEQUENCE [LARGE SCALE GENOMIC DNA]</scope>
    <source>
        <strain evidence="1 2">SA5d-4</strain>
    </source>
</reference>
<dbReference type="Proteomes" id="UP000217083">
    <property type="component" value="Unassembled WGS sequence"/>
</dbReference>
<dbReference type="AlphaFoldDB" id="A0A263BY75"/>
<keyword evidence="2" id="KW-1185">Reference proteome</keyword>
<sequence length="70" mass="8123">MKIGNEVVGFFEEETAEAEKYEFNAKLIQKGSYEVTQGTFIHLNESDTFWGDDVTIIIRYGDKKEEIKLE</sequence>
<proteinExistence type="predicted"/>
<dbReference type="EMBL" id="NPIA01000001">
    <property type="protein sequence ID" value="OZM58711.1"/>
    <property type="molecule type" value="Genomic_DNA"/>
</dbReference>
<dbReference type="RefSeq" id="WP_094922026.1">
    <property type="nucleotide sequence ID" value="NZ_NPIA01000001.1"/>
</dbReference>
<protein>
    <submittedName>
        <fullName evidence="1">Uncharacterized protein</fullName>
    </submittedName>
</protein>
<name>A0A263BY75_9BACI</name>
<accession>A0A263BY75</accession>
<reference evidence="2" key="1">
    <citation type="submission" date="2017-08" db="EMBL/GenBank/DDBJ databases">
        <authorList>
            <person name="Huang Z."/>
        </authorList>
    </citation>
    <scope>NUCLEOTIDE SEQUENCE [LARGE SCALE GENOMIC DNA]</scope>
    <source>
        <strain evidence="2">SA5d-4</strain>
    </source>
</reference>
<evidence type="ECO:0000313" key="1">
    <source>
        <dbReference type="EMBL" id="OZM58711.1"/>
    </source>
</evidence>
<comment type="caution">
    <text evidence="1">The sequence shown here is derived from an EMBL/GenBank/DDBJ whole genome shotgun (WGS) entry which is preliminary data.</text>
</comment>
<gene>
    <name evidence="1" type="ORF">CIB95_03845</name>
</gene>
<evidence type="ECO:0000313" key="2">
    <source>
        <dbReference type="Proteomes" id="UP000217083"/>
    </source>
</evidence>
<organism evidence="1 2">
    <name type="scientific">Lottiidibacillus patelloidae</name>
    <dbReference type="NCBI Taxonomy" id="2670334"/>
    <lineage>
        <taxon>Bacteria</taxon>
        <taxon>Bacillati</taxon>
        <taxon>Bacillota</taxon>
        <taxon>Bacilli</taxon>
        <taxon>Bacillales</taxon>
        <taxon>Bacillaceae</taxon>
        <taxon>Lottiidibacillus</taxon>
    </lineage>
</organism>